<evidence type="ECO:0000256" key="1">
    <source>
        <dbReference type="SAM" id="SignalP"/>
    </source>
</evidence>
<accession>A0A812Q1W3</accession>
<comment type="caution">
    <text evidence="2">The sequence shown here is derived from an EMBL/GenBank/DDBJ whole genome shotgun (WGS) entry which is preliminary data.</text>
</comment>
<reference evidence="2" key="1">
    <citation type="submission" date="2021-02" db="EMBL/GenBank/DDBJ databases">
        <authorList>
            <person name="Dougan E. K."/>
            <person name="Rhodes N."/>
            <person name="Thang M."/>
            <person name="Chan C."/>
        </authorList>
    </citation>
    <scope>NUCLEOTIDE SEQUENCE</scope>
</reference>
<evidence type="ECO:0008006" key="4">
    <source>
        <dbReference type="Google" id="ProtNLM"/>
    </source>
</evidence>
<gene>
    <name evidence="2" type="ORF">SNAT2548_LOCUS20754</name>
</gene>
<dbReference type="Proteomes" id="UP000604046">
    <property type="component" value="Unassembled WGS sequence"/>
</dbReference>
<feature type="signal peptide" evidence="1">
    <location>
        <begin position="1"/>
        <end position="20"/>
    </location>
</feature>
<protein>
    <recommendedName>
        <fullName evidence="4">Apple domain-containing protein</fullName>
    </recommendedName>
</protein>
<keyword evidence="1" id="KW-0732">Signal</keyword>
<sequence>MRLTCAVCFLALWSADSTCSCRDGSCNEVCGGLCNAEQNSMTHQEMCCACPQWECAQSWSNGNASTCEGHAGGSCDLSSCNQCYSKAVALQGDTMCKSYLGSKLHDASVEECAQKCTTLAGCVSFEYWRDEPGNDIWCRMCDDGSHPSWGGNAKRRIKFHKSSWDCSECGCAGGFCFCECDWKGIHRQRTCQPWSSAPKKVLIAIPWLVAAAAMA</sequence>
<feature type="chain" id="PRO_5032764405" description="Apple domain-containing protein" evidence="1">
    <location>
        <begin position="21"/>
        <end position="215"/>
    </location>
</feature>
<dbReference type="AlphaFoldDB" id="A0A812Q1W3"/>
<organism evidence="2 3">
    <name type="scientific">Symbiodinium natans</name>
    <dbReference type="NCBI Taxonomy" id="878477"/>
    <lineage>
        <taxon>Eukaryota</taxon>
        <taxon>Sar</taxon>
        <taxon>Alveolata</taxon>
        <taxon>Dinophyceae</taxon>
        <taxon>Suessiales</taxon>
        <taxon>Symbiodiniaceae</taxon>
        <taxon>Symbiodinium</taxon>
    </lineage>
</organism>
<evidence type="ECO:0000313" key="2">
    <source>
        <dbReference type="EMBL" id="CAE7380162.1"/>
    </source>
</evidence>
<keyword evidence="3" id="KW-1185">Reference proteome</keyword>
<dbReference type="EMBL" id="CAJNDS010002222">
    <property type="protein sequence ID" value="CAE7380162.1"/>
    <property type="molecule type" value="Genomic_DNA"/>
</dbReference>
<proteinExistence type="predicted"/>
<evidence type="ECO:0000313" key="3">
    <source>
        <dbReference type="Proteomes" id="UP000604046"/>
    </source>
</evidence>
<name>A0A812Q1W3_9DINO</name>